<dbReference type="CDD" id="cd04194">
    <property type="entry name" value="GT8_A4GalT_like"/>
    <property type="match status" value="1"/>
</dbReference>
<keyword evidence="2 4" id="KW-0808">Transferase</keyword>
<dbReference type="Gene3D" id="3.90.550.10">
    <property type="entry name" value="Spore Coat Polysaccharide Biosynthesis Protein SpsA, Chain A"/>
    <property type="match status" value="1"/>
</dbReference>
<protein>
    <submittedName>
        <fullName evidence="4">Putative glycosyl transferase</fullName>
    </submittedName>
</protein>
<keyword evidence="3" id="KW-0479">Metal-binding</keyword>
<comment type="caution">
    <text evidence="4">The sequence shown here is derived from an EMBL/GenBank/DDBJ whole genome shotgun (WGS) entry which is preliminary data.</text>
</comment>
<dbReference type="InterPro" id="IPR002495">
    <property type="entry name" value="Glyco_trans_8"/>
</dbReference>
<dbReference type="InterPro" id="IPR029044">
    <property type="entry name" value="Nucleotide-diphossugar_trans"/>
</dbReference>
<dbReference type="eggNOG" id="COG1442">
    <property type="taxonomic scope" value="Bacteria"/>
</dbReference>
<reference evidence="4 5" key="1">
    <citation type="journal article" date="2010" name="Vet. Microbiol.">
        <title>Production of haemolysins by strains of the Actinobacillus minor/porcitonsillarum complex.</title>
        <authorList>
            <person name="Arya G."/>
            <person name="Niven D.F."/>
        </authorList>
    </citation>
    <scope>NUCLEOTIDE SEQUENCE [LARGE SCALE GENOMIC DNA]</scope>
    <source>
        <strain evidence="4 5">NM305</strain>
    </source>
</reference>
<dbReference type="Pfam" id="PF01501">
    <property type="entry name" value="Glyco_transf_8"/>
    <property type="match status" value="1"/>
</dbReference>
<evidence type="ECO:0000256" key="3">
    <source>
        <dbReference type="ARBA" id="ARBA00022723"/>
    </source>
</evidence>
<name>C5S3F7_9PAST</name>
<evidence type="ECO:0000313" key="5">
    <source>
        <dbReference type="Proteomes" id="UP000005532"/>
    </source>
</evidence>
<dbReference type="EMBL" id="ACQL01000106">
    <property type="protein sequence ID" value="EER46617.1"/>
    <property type="molecule type" value="Genomic_DNA"/>
</dbReference>
<keyword evidence="1" id="KW-0328">Glycosyltransferase</keyword>
<proteinExistence type="predicted"/>
<organism evidence="4 5">
    <name type="scientific">Actinobacillus minor NM305</name>
    <dbReference type="NCBI Taxonomy" id="637911"/>
    <lineage>
        <taxon>Bacteria</taxon>
        <taxon>Pseudomonadati</taxon>
        <taxon>Pseudomonadota</taxon>
        <taxon>Gammaproteobacteria</taxon>
        <taxon>Pasteurellales</taxon>
        <taxon>Pasteurellaceae</taxon>
        <taxon>Actinobacillus</taxon>
    </lineage>
</organism>
<dbReference type="SUPFAM" id="SSF53448">
    <property type="entry name" value="Nucleotide-diphospho-sugar transferases"/>
    <property type="match status" value="1"/>
</dbReference>
<dbReference type="GO" id="GO:0016757">
    <property type="term" value="F:glycosyltransferase activity"/>
    <property type="evidence" value="ECO:0007669"/>
    <property type="project" value="UniProtKB-KW"/>
</dbReference>
<dbReference type="PANTHER" id="PTHR13778">
    <property type="entry name" value="GLYCOSYLTRANSFERASE 8 DOMAIN-CONTAINING PROTEIN"/>
    <property type="match status" value="1"/>
</dbReference>
<dbReference type="GO" id="GO:0046872">
    <property type="term" value="F:metal ion binding"/>
    <property type="evidence" value="ECO:0007669"/>
    <property type="project" value="UniProtKB-KW"/>
</dbReference>
<sequence length="275" mass="32854">MKQTNKQTNKQTIILAADIKFAEQLETTIKSICYHNANLYIVLLNRDFSKEWFEYLNTYLNQINCEIIDVKVNCNQLEEYKTLPHISSASTFFRYFIPAFVNDDKVLYLDCDLVVNGSLSIFFDLELNDHYVAASLDDIAFNFHQKKHFNAGVLLINNKLWRKQEITLKALELTDRLNEKLEEGDQEVLNILFQNKWIELNPYLNYLVGAEYLYRRNGVTQYIRRQEDDVPLILHFNTKYKPWLPIDGVPFREYYWFYYRLNWADIIARHYNIQG</sequence>
<dbReference type="AlphaFoldDB" id="C5S3F7"/>
<accession>C5S3F7</accession>
<evidence type="ECO:0000313" key="4">
    <source>
        <dbReference type="EMBL" id="EER46617.1"/>
    </source>
</evidence>
<dbReference type="PANTHER" id="PTHR13778:SF47">
    <property type="entry name" value="LIPOPOLYSACCHARIDE 1,3-GALACTOSYLTRANSFERASE"/>
    <property type="match status" value="1"/>
</dbReference>
<dbReference type="Proteomes" id="UP000005532">
    <property type="component" value="Unassembled WGS sequence"/>
</dbReference>
<gene>
    <name evidence="4" type="ORF">AM305_12055</name>
</gene>
<evidence type="ECO:0000256" key="2">
    <source>
        <dbReference type="ARBA" id="ARBA00022679"/>
    </source>
</evidence>
<evidence type="ECO:0000256" key="1">
    <source>
        <dbReference type="ARBA" id="ARBA00022676"/>
    </source>
</evidence>
<dbReference type="OrthoDB" id="9807549at2"/>
<dbReference type="RefSeq" id="WP_005824914.1">
    <property type="nucleotide sequence ID" value="NZ_ACQL01000106.1"/>
</dbReference>
<dbReference type="InterPro" id="IPR050748">
    <property type="entry name" value="Glycosyltrans_8_dom-fam"/>
</dbReference>